<keyword evidence="2" id="KW-1185">Reference proteome</keyword>
<evidence type="ECO:0000313" key="1">
    <source>
        <dbReference type="EMBL" id="KAG8183269.1"/>
    </source>
</evidence>
<reference evidence="1 2" key="1">
    <citation type="journal article" date="2022" name="Nat. Ecol. Evol.">
        <title>A masculinizing supergene underlies an exaggerated male reproductive morph in a spider.</title>
        <authorList>
            <person name="Hendrickx F."/>
            <person name="De Corte Z."/>
            <person name="Sonet G."/>
            <person name="Van Belleghem S.M."/>
            <person name="Kostlbacher S."/>
            <person name="Vangestel C."/>
        </authorList>
    </citation>
    <scope>NUCLEOTIDE SEQUENCE [LARGE SCALE GENOMIC DNA]</scope>
    <source>
        <strain evidence="1">W744_W776</strain>
    </source>
</reference>
<dbReference type="AlphaFoldDB" id="A0AAV6UGU9"/>
<organism evidence="1 2">
    <name type="scientific">Oedothorax gibbosus</name>
    <dbReference type="NCBI Taxonomy" id="931172"/>
    <lineage>
        <taxon>Eukaryota</taxon>
        <taxon>Metazoa</taxon>
        <taxon>Ecdysozoa</taxon>
        <taxon>Arthropoda</taxon>
        <taxon>Chelicerata</taxon>
        <taxon>Arachnida</taxon>
        <taxon>Araneae</taxon>
        <taxon>Araneomorphae</taxon>
        <taxon>Entelegynae</taxon>
        <taxon>Araneoidea</taxon>
        <taxon>Linyphiidae</taxon>
        <taxon>Erigoninae</taxon>
        <taxon>Oedothorax</taxon>
    </lineage>
</organism>
<protein>
    <submittedName>
        <fullName evidence="1">Uncharacterized protein</fullName>
    </submittedName>
</protein>
<accession>A0AAV6UGU9</accession>
<comment type="caution">
    <text evidence="1">The sequence shown here is derived from an EMBL/GenBank/DDBJ whole genome shotgun (WGS) entry which is preliminary data.</text>
</comment>
<evidence type="ECO:0000313" key="2">
    <source>
        <dbReference type="Proteomes" id="UP000827092"/>
    </source>
</evidence>
<sequence>MNLFIEMYKENLKRQSEKKNVLSLCEAKLWYTKDDGDHYLNLVHQRIVLAINLKVHVKYVFNRITKAKMEK</sequence>
<dbReference type="Proteomes" id="UP000827092">
    <property type="component" value="Unassembled WGS sequence"/>
</dbReference>
<name>A0AAV6UGU9_9ARAC</name>
<dbReference type="EMBL" id="JAFNEN010000425">
    <property type="protein sequence ID" value="KAG8183269.1"/>
    <property type="molecule type" value="Genomic_DNA"/>
</dbReference>
<gene>
    <name evidence="1" type="ORF">JTE90_006464</name>
</gene>
<proteinExistence type="predicted"/>